<dbReference type="EMBL" id="MU796327">
    <property type="protein sequence ID" value="KAJ3804084.1"/>
    <property type="molecule type" value="Genomic_DNA"/>
</dbReference>
<gene>
    <name evidence="1" type="ORF">F5876DRAFT_70925</name>
</gene>
<keyword evidence="2" id="KW-1185">Reference proteome</keyword>
<evidence type="ECO:0000313" key="2">
    <source>
        <dbReference type="Proteomes" id="UP001163835"/>
    </source>
</evidence>
<proteinExistence type="predicted"/>
<comment type="caution">
    <text evidence="1">The sequence shown here is derived from an EMBL/GenBank/DDBJ whole genome shotgun (WGS) entry which is preliminary data.</text>
</comment>
<accession>A0ACC1TH60</accession>
<dbReference type="Proteomes" id="UP001163835">
    <property type="component" value="Unassembled WGS sequence"/>
</dbReference>
<reference evidence="1" key="1">
    <citation type="submission" date="2022-09" db="EMBL/GenBank/DDBJ databases">
        <title>A Global Phylogenomic Analysis of the Shiitake Genus Lentinula.</title>
        <authorList>
            <consortium name="DOE Joint Genome Institute"/>
            <person name="Sierra-Patev S."/>
            <person name="Min B."/>
            <person name="Naranjo-Ortiz M."/>
            <person name="Looney B."/>
            <person name="Konkel Z."/>
            <person name="Slot J.C."/>
            <person name="Sakamoto Y."/>
            <person name="Steenwyk J.L."/>
            <person name="Rokas A."/>
            <person name="Carro J."/>
            <person name="Camarero S."/>
            <person name="Ferreira P."/>
            <person name="Molpeceres G."/>
            <person name="Ruiz-Duenas F.J."/>
            <person name="Serrano A."/>
            <person name="Henrissat B."/>
            <person name="Drula E."/>
            <person name="Hughes K.W."/>
            <person name="Mata J.L."/>
            <person name="Ishikawa N.K."/>
            <person name="Vargas-Isla R."/>
            <person name="Ushijima S."/>
            <person name="Smith C.A."/>
            <person name="Ahrendt S."/>
            <person name="Andreopoulos W."/>
            <person name="He G."/>
            <person name="Labutti K."/>
            <person name="Lipzen A."/>
            <person name="Ng V."/>
            <person name="Riley R."/>
            <person name="Sandor L."/>
            <person name="Barry K."/>
            <person name="Martinez A.T."/>
            <person name="Xiao Y."/>
            <person name="Gibbons J.G."/>
            <person name="Terashima K."/>
            <person name="Grigoriev I.V."/>
            <person name="Hibbett D.S."/>
        </authorList>
    </citation>
    <scope>NUCLEOTIDE SEQUENCE</scope>
    <source>
        <strain evidence="1">TMI1499</strain>
    </source>
</reference>
<organism evidence="1 2">
    <name type="scientific">Lentinula aff. lateritia</name>
    <dbReference type="NCBI Taxonomy" id="2804960"/>
    <lineage>
        <taxon>Eukaryota</taxon>
        <taxon>Fungi</taxon>
        <taxon>Dikarya</taxon>
        <taxon>Basidiomycota</taxon>
        <taxon>Agaricomycotina</taxon>
        <taxon>Agaricomycetes</taxon>
        <taxon>Agaricomycetidae</taxon>
        <taxon>Agaricales</taxon>
        <taxon>Marasmiineae</taxon>
        <taxon>Omphalotaceae</taxon>
        <taxon>Lentinula</taxon>
    </lineage>
</organism>
<name>A0ACC1TH60_9AGAR</name>
<sequence length="258" mass="30151">MSPSTHYFQNLTIWLGELQDDPAFTDFPPKLKNHILKYEGQEFLDKEQQTITIQNNQIYQHKHPYWFVWIIRVFHINIVHSGLLSKSHKPQKFNVLYVRWFGRVLEQEHYGIHVNHMPKLGFIDAVNPEAFGFVNPSEVLCGCHIIPAFEHEKTDQFLISPSLARQENEDNEDFFRFYVNMSTLDATHIFETQNDIPLSDEDIRIPVSVPNCKNNSDDEEEEEVHSVNNDDNDNDYLAGAEDGEDEGEDEIYEGFAEY</sequence>
<evidence type="ECO:0000313" key="1">
    <source>
        <dbReference type="EMBL" id="KAJ3804084.1"/>
    </source>
</evidence>
<protein>
    <submittedName>
        <fullName evidence="1">Uncharacterized protein</fullName>
    </submittedName>
</protein>